<dbReference type="Pfam" id="PF12796">
    <property type="entry name" value="Ank_2"/>
    <property type="match status" value="1"/>
</dbReference>
<dbReference type="Gene3D" id="3.30.70.2240">
    <property type="entry name" value="KRIT, N-terminal Nudix domain, NPxY motif-rich region"/>
    <property type="match status" value="1"/>
</dbReference>
<evidence type="ECO:0000259" key="2">
    <source>
        <dbReference type="Pfam" id="PF16705"/>
    </source>
</evidence>
<organism evidence="3 4">
    <name type="scientific">Caenorhabditis bovis</name>
    <dbReference type="NCBI Taxonomy" id="2654633"/>
    <lineage>
        <taxon>Eukaryota</taxon>
        <taxon>Metazoa</taxon>
        <taxon>Ecdysozoa</taxon>
        <taxon>Nematoda</taxon>
        <taxon>Chromadorea</taxon>
        <taxon>Rhabditida</taxon>
        <taxon>Rhabditina</taxon>
        <taxon>Rhabditomorpha</taxon>
        <taxon>Rhabditoidea</taxon>
        <taxon>Rhabditidae</taxon>
        <taxon>Peloderinae</taxon>
        <taxon>Caenorhabditis</taxon>
    </lineage>
</organism>
<proteinExistence type="predicted"/>
<dbReference type="Pfam" id="PF16705">
    <property type="entry name" value="NUDIX_5"/>
    <property type="match status" value="1"/>
</dbReference>
<dbReference type="GO" id="GO:0045454">
    <property type="term" value="P:cell redox homeostasis"/>
    <property type="evidence" value="ECO:0007669"/>
    <property type="project" value="TreeGrafter"/>
</dbReference>
<dbReference type="InterPro" id="IPR036770">
    <property type="entry name" value="Ankyrin_rpt-contain_sf"/>
</dbReference>
<dbReference type="InterPro" id="IPR043058">
    <property type="entry name" value="NUDIX_sf"/>
</dbReference>
<dbReference type="OrthoDB" id="194358at2759"/>
<keyword evidence="1" id="KW-0040">ANK repeat</keyword>
<sequence length="530" mass="60132">MAEVFVAIVRLKISALSDRKIPTGLDYEICVKGEPATVKSFGNHKDYSITKRVTVGGHTIGENVFKLPLLSFEPSRVSTVEDMVHDFFSRTGNSIRRVVRVKLNDDNFGQPSSSSSIRHIPGLSLACVPVFVKENVEVAYSHYENLQKLVNLCHTQPEMFEVHTKHMILILERWLISSQQNDEHFISGLFMREACRTRMKQCAHNPVYIDLLECFRNKSSSVRSNNSSADLDDTVHSANFARLVMLRYNKFDIVVINPAYDPNCEQINSRYYFVGMNKARVQRAISTSSQDYCARMFPLHKAAEDGNLEEVKRLLNLGADTNKRDDDCWTPLHYACFYGHLEIVVVLLNSPNMISINAQNNGGATALHYAVINGNEYLVELLTSHASIDINIRNNDGLRAIDYCTNHPNIRGIIEMQLYKTKINVDSIIGAFSIKSKHPEFATVAEILERLAVETHLQIEQMACFAIFIYSDSLSLQLRPDSLIQEMLKVDKWNSTIRKIIPNAVKNETPRLKLRRNAYATAGMELKLVE</sequence>
<feature type="repeat" description="ANK" evidence="1">
    <location>
        <begin position="294"/>
        <end position="326"/>
    </location>
</feature>
<name>A0A8S1F4J2_9PELO</name>
<evidence type="ECO:0000313" key="3">
    <source>
        <dbReference type="EMBL" id="CAB3410708.1"/>
    </source>
</evidence>
<comment type="caution">
    <text evidence="3">The sequence shown here is derived from an EMBL/GenBank/DDBJ whole genome shotgun (WGS) entry which is preliminary data.</text>
</comment>
<evidence type="ECO:0000256" key="1">
    <source>
        <dbReference type="PROSITE-ProRule" id="PRU00023"/>
    </source>
</evidence>
<feature type="domain" description="KRIT N-terminal NPxY motif-rich region" evidence="2">
    <location>
        <begin position="124"/>
        <end position="209"/>
    </location>
</feature>
<dbReference type="AlphaFoldDB" id="A0A8S1F4J2"/>
<protein>
    <recommendedName>
        <fullName evidence="2">KRIT N-terminal NPxY motif-rich region domain-containing protein</fullName>
    </recommendedName>
</protein>
<dbReference type="PANTHER" id="PTHR13283:SF11">
    <property type="entry name" value="KREV INTERACTION TRAPPED PROTEIN 1"/>
    <property type="match status" value="1"/>
</dbReference>
<gene>
    <name evidence="3" type="ORF">CBOVIS_LOCUS12190</name>
</gene>
<dbReference type="GO" id="GO:2000114">
    <property type="term" value="P:regulation of establishment of cell polarity"/>
    <property type="evidence" value="ECO:0007669"/>
    <property type="project" value="TreeGrafter"/>
</dbReference>
<dbReference type="PROSITE" id="PS50088">
    <property type="entry name" value="ANK_REPEAT"/>
    <property type="match status" value="3"/>
</dbReference>
<dbReference type="GO" id="GO:0005886">
    <property type="term" value="C:plasma membrane"/>
    <property type="evidence" value="ECO:0007669"/>
    <property type="project" value="TreeGrafter"/>
</dbReference>
<dbReference type="InterPro" id="IPR032022">
    <property type="entry name" value="NUDIX"/>
</dbReference>
<dbReference type="SUPFAM" id="SSF48403">
    <property type="entry name" value="Ankyrin repeat"/>
    <property type="match status" value="1"/>
</dbReference>
<feature type="repeat" description="ANK" evidence="1">
    <location>
        <begin position="327"/>
        <end position="359"/>
    </location>
</feature>
<dbReference type="InterPro" id="IPR002110">
    <property type="entry name" value="Ankyrin_rpt"/>
</dbReference>
<dbReference type="EMBL" id="CADEPM010000011">
    <property type="protein sequence ID" value="CAB3410708.1"/>
    <property type="molecule type" value="Genomic_DNA"/>
</dbReference>
<accession>A0A8S1F4J2</accession>
<dbReference type="InterPro" id="IPR051594">
    <property type="entry name" value="KRIT1/FRMD8"/>
</dbReference>
<dbReference type="Proteomes" id="UP000494206">
    <property type="component" value="Unassembled WGS sequence"/>
</dbReference>
<dbReference type="Gene3D" id="3.10.20.90">
    <property type="entry name" value="Phosphatidylinositol 3-kinase Catalytic Subunit, Chain A, domain 1"/>
    <property type="match status" value="1"/>
</dbReference>
<evidence type="ECO:0000313" key="4">
    <source>
        <dbReference type="Proteomes" id="UP000494206"/>
    </source>
</evidence>
<dbReference type="PANTHER" id="PTHR13283">
    <property type="entry name" value="KREV INTERACTION TRAPPED 1-RELATED"/>
    <property type="match status" value="1"/>
</dbReference>
<dbReference type="PROSITE" id="PS50297">
    <property type="entry name" value="ANK_REP_REGION"/>
    <property type="match status" value="3"/>
</dbReference>
<reference evidence="3 4" key="1">
    <citation type="submission" date="2020-04" db="EMBL/GenBank/DDBJ databases">
        <authorList>
            <person name="Laetsch R D."/>
            <person name="Stevens L."/>
            <person name="Kumar S."/>
            <person name="Blaxter L. M."/>
        </authorList>
    </citation>
    <scope>NUCLEOTIDE SEQUENCE [LARGE SCALE GENOMIC DNA]</scope>
</reference>
<feature type="repeat" description="ANK" evidence="1">
    <location>
        <begin position="362"/>
        <end position="387"/>
    </location>
</feature>
<keyword evidence="4" id="KW-1185">Reference proteome</keyword>
<dbReference type="SMART" id="SM00248">
    <property type="entry name" value="ANK"/>
    <property type="match status" value="3"/>
</dbReference>
<dbReference type="Gene3D" id="1.25.40.20">
    <property type="entry name" value="Ankyrin repeat-containing domain"/>
    <property type="match status" value="1"/>
</dbReference>